<proteinExistence type="predicted"/>
<gene>
    <name evidence="1" type="ORF">D6B99_15290</name>
</gene>
<keyword evidence="2" id="KW-1185">Reference proteome</keyword>
<protein>
    <submittedName>
        <fullName evidence="1">Uncharacterized protein</fullName>
    </submittedName>
</protein>
<dbReference type="AlphaFoldDB" id="A0A386HV17"/>
<dbReference type="EMBL" id="CP032489">
    <property type="protein sequence ID" value="AYD49470.1"/>
    <property type="molecule type" value="Genomic_DNA"/>
</dbReference>
<dbReference type="OrthoDB" id="916275at2"/>
<name>A0A386HV17_9BACT</name>
<evidence type="ECO:0000313" key="1">
    <source>
        <dbReference type="EMBL" id="AYD49470.1"/>
    </source>
</evidence>
<reference evidence="1 2" key="1">
    <citation type="submission" date="2018-09" db="EMBL/GenBank/DDBJ databases">
        <title>Arachidicoccus sp. nov., a bacterium isolated from soil.</title>
        <authorList>
            <person name="Weon H.-Y."/>
            <person name="Kwon S.-W."/>
            <person name="Lee S.A."/>
        </authorList>
    </citation>
    <scope>NUCLEOTIDE SEQUENCE [LARGE SCALE GENOMIC DNA]</scope>
    <source>
        <strain evidence="1 2">KIS59-12</strain>
    </source>
</reference>
<accession>A0A386HV17</accession>
<dbReference type="KEGG" id="ark:D6B99_15290"/>
<dbReference type="Proteomes" id="UP000266118">
    <property type="component" value="Chromosome"/>
</dbReference>
<sequence>MFFGFIFFAPFVAWAIWLFTPKRKMVVAIIDKTEITNKGQERISLDWVLNYEKFTKTTTKLYNSTNDYFGFEPLKGAQYRLKGLENFSNDQLEQLSNICDVAYFTDTYGVYSNDLNSHINFNERSQKIYGGMSSQDISFLEKMKRKKKLILTEFNDIGSPTSAEIRSQFESLFAVHWTGWVARYFENLDTTANKEIPRWLIRNYLQQHSHEWPFLNSGIAFVNQNDQVEILSSESDLENTVPQIRTFEYGQKHLNLPHFMKYPYWLDIMTYNDSINHAVAAYEIYTTTKGANILRQNGIPDKFPAVIMHNKKDYKFYYFCGDFCDNPIQHITSYFKGVPFFSWLFYDSSIPDERKSFFWKYYRPMVTKIFNDYYEEINSKQKK</sequence>
<evidence type="ECO:0000313" key="2">
    <source>
        <dbReference type="Proteomes" id="UP000266118"/>
    </source>
</evidence>
<organism evidence="1 2">
    <name type="scientific">Arachidicoccus soli</name>
    <dbReference type="NCBI Taxonomy" id="2341117"/>
    <lineage>
        <taxon>Bacteria</taxon>
        <taxon>Pseudomonadati</taxon>
        <taxon>Bacteroidota</taxon>
        <taxon>Chitinophagia</taxon>
        <taxon>Chitinophagales</taxon>
        <taxon>Chitinophagaceae</taxon>
        <taxon>Arachidicoccus</taxon>
    </lineage>
</organism>